<sequence>MLSNQDGEISFIKSNIFLTIVGISRGTNGWSCSIHETGGMELQLGQIIVCELAYIRNGNALYWINLERPGKSIEKVEGELLCHVRYLSSQHGSHFDQLHGKFFQVVEINRGSWESRKECGTAKCVLLK</sequence>
<dbReference type="AlphaFoldDB" id="A0A075APM7"/>
<evidence type="ECO:0000313" key="2">
    <source>
        <dbReference type="Proteomes" id="UP000030755"/>
    </source>
</evidence>
<gene>
    <name evidence="1" type="ORF">O9G_005322</name>
</gene>
<protein>
    <submittedName>
        <fullName evidence="1">Uncharacterized protein</fullName>
    </submittedName>
</protein>
<accession>A0A075APM7</accession>
<proteinExistence type="predicted"/>
<reference evidence="1 2" key="1">
    <citation type="journal article" date="2013" name="Curr. Biol.">
        <title>Shared signatures of parasitism and phylogenomics unite Cryptomycota and microsporidia.</title>
        <authorList>
            <person name="James T.Y."/>
            <person name="Pelin A."/>
            <person name="Bonen L."/>
            <person name="Ahrendt S."/>
            <person name="Sain D."/>
            <person name="Corradi N."/>
            <person name="Stajich J.E."/>
        </authorList>
    </citation>
    <scope>NUCLEOTIDE SEQUENCE [LARGE SCALE GENOMIC DNA]</scope>
    <source>
        <strain evidence="1 2">CSF55</strain>
    </source>
</reference>
<name>A0A075APM7_ROZAC</name>
<dbReference type="EMBL" id="KE561186">
    <property type="protein sequence ID" value="EPZ32071.1"/>
    <property type="molecule type" value="Genomic_DNA"/>
</dbReference>
<evidence type="ECO:0000313" key="1">
    <source>
        <dbReference type="EMBL" id="EPZ32071.1"/>
    </source>
</evidence>
<dbReference type="HOGENOM" id="CLU_1960838_0_0_1"/>
<keyword evidence="2" id="KW-1185">Reference proteome</keyword>
<organism evidence="1 2">
    <name type="scientific">Rozella allomycis (strain CSF55)</name>
    <dbReference type="NCBI Taxonomy" id="988480"/>
    <lineage>
        <taxon>Eukaryota</taxon>
        <taxon>Fungi</taxon>
        <taxon>Fungi incertae sedis</taxon>
        <taxon>Cryptomycota</taxon>
        <taxon>Cryptomycota incertae sedis</taxon>
        <taxon>Rozella</taxon>
    </lineage>
</organism>
<dbReference type="Proteomes" id="UP000030755">
    <property type="component" value="Unassembled WGS sequence"/>
</dbReference>